<evidence type="ECO:0000313" key="2">
    <source>
        <dbReference type="Proteomes" id="UP000672602"/>
    </source>
</evidence>
<keyword evidence="2" id="KW-1185">Reference proteome</keyword>
<dbReference type="Pfam" id="PF08811">
    <property type="entry name" value="DUF1800"/>
    <property type="match status" value="1"/>
</dbReference>
<dbReference type="RefSeq" id="WP_210681422.1">
    <property type="nucleotide sequence ID" value="NZ_JAGMWN010000003.1"/>
</dbReference>
<sequence length="472" mass="51113">MVNAYPESFAKADIAAAIAATRFGYGPRPGELAFIAEDPGGWLIAQLRDDPEPEAIHDLPRTPVILREMRAAEAAGGATVTRYRQEVQARGRVEAARHVLAAITGPNPFRERLVRFWAEFFGIGLDDPATAPFAFAFEREVIRPNLTRRYYDMMLAAVRHPALILKYRNHLSFARRSAIGRDRRENLETGLARAILEDFTIGPVGGTTGLWRETDVRALANMLTGWGLRDVPDRPETAPAVRRAPLLPAPFAFDPRAHADGPKFMLDRDYQAAGVLEGEAALDTLTRMPAVGRRLARLLVRAVVTDDPPEPLVEAVADGYAAGGGSLGGLAATLATSNAAFEPALRKVKRPDDLVISVYRALGLRPTDGGAAIRDIAMLGMGPAAYGAPLAVPDTADHWLAPTRFADRLDWCAGTAIRALQSDPRGPEAALDLGFDALGPKLSPHSYRRLAVALDIREAAALLFASPEFQTR</sequence>
<name>A0A8J7V3H2_9PROT</name>
<reference evidence="1" key="1">
    <citation type="submission" date="2021-04" db="EMBL/GenBank/DDBJ databases">
        <authorList>
            <person name="Zhang D.-C."/>
        </authorList>
    </citation>
    <scope>NUCLEOTIDE SEQUENCE</scope>
    <source>
        <strain evidence="1">CGMCC 1.15697</strain>
    </source>
</reference>
<dbReference type="Proteomes" id="UP000672602">
    <property type="component" value="Unassembled WGS sequence"/>
</dbReference>
<dbReference type="EMBL" id="JAGMWN010000003">
    <property type="protein sequence ID" value="MBP5856834.1"/>
    <property type="molecule type" value="Genomic_DNA"/>
</dbReference>
<evidence type="ECO:0000313" key="1">
    <source>
        <dbReference type="EMBL" id="MBP5856834.1"/>
    </source>
</evidence>
<dbReference type="AlphaFoldDB" id="A0A8J7V3H2"/>
<comment type="caution">
    <text evidence="1">The sequence shown here is derived from an EMBL/GenBank/DDBJ whole genome shotgun (WGS) entry which is preliminary data.</text>
</comment>
<proteinExistence type="predicted"/>
<gene>
    <name evidence="1" type="ORF">KAJ83_07430</name>
</gene>
<accession>A0A8J7V3H2</accession>
<organism evidence="1 2">
    <name type="scientific">Marivibrio halodurans</name>
    <dbReference type="NCBI Taxonomy" id="2039722"/>
    <lineage>
        <taxon>Bacteria</taxon>
        <taxon>Pseudomonadati</taxon>
        <taxon>Pseudomonadota</taxon>
        <taxon>Alphaproteobacteria</taxon>
        <taxon>Rhodospirillales</taxon>
        <taxon>Rhodospirillaceae</taxon>
        <taxon>Marivibrio</taxon>
    </lineage>
</organism>
<dbReference type="InterPro" id="IPR014917">
    <property type="entry name" value="DUF1800"/>
</dbReference>
<protein>
    <submittedName>
        <fullName evidence="1">DUF1800 family protein</fullName>
    </submittedName>
</protein>